<dbReference type="PANTHER" id="PTHR13126:SF0">
    <property type="entry name" value="ATP SYNTHASE MITOCHONDRIAL F1 COMPLEX ASSEMBLY FACTOR 1"/>
    <property type="match status" value="1"/>
</dbReference>
<dbReference type="AlphaFoldDB" id="A0A9N9WV46"/>
<evidence type="ECO:0000256" key="1">
    <source>
        <dbReference type="ARBA" id="ARBA00004173"/>
    </source>
</evidence>
<dbReference type="OrthoDB" id="16535at2759"/>
<comment type="similarity">
    <text evidence="2">Belongs to the ATP11 family.</text>
</comment>
<sequence length="275" mass="32356">MALFRSVLTSGSRLISRNIRMSVNLHEKAAEAMEKMKEDNPYFEKYAAKIAKLQKTSPEEFLSKIQQTKDEEKKKEEQEKRDYSELMNPKKKIETKSELPYKKLEDVMKVELMEGKTVEEIKAIWIEYHVLKDSIAAVIPSEVFDLMMERAKKYPIFILPIPRSQGFEFIMFQFAANTIHFTPLLCYQVHKENAPECLNIVHYTEFKDKGVVLMRGEYDSKVLTVQEAQCLANQFKMYYTDNNPKKLELLETFTKTPEKFKHMDVIRELENLQLS</sequence>
<evidence type="ECO:0000256" key="2">
    <source>
        <dbReference type="ARBA" id="ARBA00009116"/>
    </source>
</evidence>
<evidence type="ECO:0000313" key="7">
    <source>
        <dbReference type="Proteomes" id="UP001153620"/>
    </source>
</evidence>
<organism evidence="6 7">
    <name type="scientific">Chironomus riparius</name>
    <dbReference type="NCBI Taxonomy" id="315576"/>
    <lineage>
        <taxon>Eukaryota</taxon>
        <taxon>Metazoa</taxon>
        <taxon>Ecdysozoa</taxon>
        <taxon>Arthropoda</taxon>
        <taxon>Hexapoda</taxon>
        <taxon>Insecta</taxon>
        <taxon>Pterygota</taxon>
        <taxon>Neoptera</taxon>
        <taxon>Endopterygota</taxon>
        <taxon>Diptera</taxon>
        <taxon>Nematocera</taxon>
        <taxon>Chironomoidea</taxon>
        <taxon>Chironomidae</taxon>
        <taxon>Chironominae</taxon>
        <taxon>Chironomus</taxon>
    </lineage>
</organism>
<dbReference type="GO" id="GO:0033615">
    <property type="term" value="P:mitochondrial proton-transporting ATP synthase complex assembly"/>
    <property type="evidence" value="ECO:0007669"/>
    <property type="project" value="TreeGrafter"/>
</dbReference>
<evidence type="ECO:0008006" key="8">
    <source>
        <dbReference type="Google" id="ProtNLM"/>
    </source>
</evidence>
<gene>
    <name evidence="6" type="ORF">CHIRRI_LOCUS9997</name>
</gene>
<dbReference type="EMBL" id="OU895879">
    <property type="protein sequence ID" value="CAG9807148.1"/>
    <property type="molecule type" value="Genomic_DNA"/>
</dbReference>
<dbReference type="Proteomes" id="UP001153620">
    <property type="component" value="Chromosome 3"/>
</dbReference>
<reference evidence="6" key="1">
    <citation type="submission" date="2022-01" db="EMBL/GenBank/DDBJ databases">
        <authorList>
            <person name="King R."/>
        </authorList>
    </citation>
    <scope>NUCLEOTIDE SEQUENCE</scope>
</reference>
<keyword evidence="4" id="KW-0496">Mitochondrion</keyword>
<feature type="region of interest" description="Disordered" evidence="5">
    <location>
        <begin position="64"/>
        <end position="89"/>
    </location>
</feature>
<evidence type="ECO:0000256" key="3">
    <source>
        <dbReference type="ARBA" id="ARBA00022946"/>
    </source>
</evidence>
<protein>
    <recommendedName>
        <fullName evidence="8">ATP synthase mitochondrial F1 complex assembly factor 1</fullName>
    </recommendedName>
</protein>
<evidence type="ECO:0000256" key="4">
    <source>
        <dbReference type="ARBA" id="ARBA00023128"/>
    </source>
</evidence>
<dbReference type="Pfam" id="PF06644">
    <property type="entry name" value="ATP11"/>
    <property type="match status" value="1"/>
</dbReference>
<reference evidence="6" key="2">
    <citation type="submission" date="2022-10" db="EMBL/GenBank/DDBJ databases">
        <authorList>
            <consortium name="ENA_rothamsted_submissions"/>
            <consortium name="culmorum"/>
            <person name="King R."/>
        </authorList>
    </citation>
    <scope>NUCLEOTIDE SEQUENCE</scope>
</reference>
<feature type="compositionally biased region" description="Basic and acidic residues" evidence="5">
    <location>
        <begin position="64"/>
        <end position="84"/>
    </location>
</feature>
<name>A0A9N9WV46_9DIPT</name>
<dbReference type="PANTHER" id="PTHR13126">
    <property type="entry name" value="CHAPERONE ATP11"/>
    <property type="match status" value="1"/>
</dbReference>
<comment type="subcellular location">
    <subcellularLocation>
        <location evidence="1">Mitochondrion</location>
    </subcellularLocation>
</comment>
<keyword evidence="7" id="KW-1185">Reference proteome</keyword>
<dbReference type="GO" id="GO:0005739">
    <property type="term" value="C:mitochondrion"/>
    <property type="evidence" value="ECO:0007669"/>
    <property type="project" value="UniProtKB-SubCell"/>
</dbReference>
<accession>A0A9N9WV46</accession>
<keyword evidence="3" id="KW-0809">Transit peptide</keyword>
<proteinExistence type="inferred from homology"/>
<dbReference type="InterPro" id="IPR010591">
    <property type="entry name" value="ATP11"/>
</dbReference>
<evidence type="ECO:0000313" key="6">
    <source>
        <dbReference type="EMBL" id="CAG9807148.1"/>
    </source>
</evidence>
<evidence type="ECO:0000256" key="5">
    <source>
        <dbReference type="SAM" id="MobiDB-lite"/>
    </source>
</evidence>